<dbReference type="OrthoDB" id="278212at2759"/>
<organism evidence="1 2">
    <name type="scientific">[Candida] railenensis</name>
    <dbReference type="NCBI Taxonomy" id="45579"/>
    <lineage>
        <taxon>Eukaryota</taxon>
        <taxon>Fungi</taxon>
        <taxon>Dikarya</taxon>
        <taxon>Ascomycota</taxon>
        <taxon>Saccharomycotina</taxon>
        <taxon>Pichiomycetes</taxon>
        <taxon>Debaryomycetaceae</taxon>
        <taxon>Kurtzmaniella</taxon>
    </lineage>
</organism>
<dbReference type="InterPro" id="IPR036561">
    <property type="entry name" value="MAM33_sf"/>
</dbReference>
<accession>A0A9P0QVE4</accession>
<dbReference type="GO" id="GO:0042256">
    <property type="term" value="P:cytosolic ribosome assembly"/>
    <property type="evidence" value="ECO:0007669"/>
    <property type="project" value="TreeGrafter"/>
</dbReference>
<comment type="caution">
    <text evidence="1">The sequence shown here is derived from an EMBL/GenBank/DDBJ whole genome shotgun (WGS) entry which is preliminary data.</text>
</comment>
<evidence type="ECO:0000313" key="1">
    <source>
        <dbReference type="EMBL" id="CAH2355741.1"/>
    </source>
</evidence>
<dbReference type="PANTHER" id="PTHR10826:SF1">
    <property type="entry name" value="COMPLEMENT COMPONENT 1 Q SUBCOMPONENT-BINDING PROTEIN, MITOCHONDRIAL"/>
    <property type="match status" value="1"/>
</dbReference>
<dbReference type="AlphaFoldDB" id="A0A9P0QVE4"/>
<sequence length="257" mass="28792">MSSRLLSNTLRRSALHLAKPVVFRGASFALANTVRTSISAQRFLSTPSSESNLKKVLESELQEIADISNKLDEESQSFIKDSGFEIIQQDGSVVVQLTKQSGDNEVLHVFFDVDDVTNIPNEMAGEEGEQDGFEGELEAIDELLCNARVIVENKANNTALFVNLFLENEAGLVVDHFNVQQNATQFLENASKGDFSELVHYGGPSFSMLDESLQITFEEYLESKGINSELADFITSYSEYKEEKEYRKWLGDVKTFF</sequence>
<reference evidence="1" key="1">
    <citation type="submission" date="2022-03" db="EMBL/GenBank/DDBJ databases">
        <authorList>
            <person name="Legras J.-L."/>
            <person name="Devillers H."/>
            <person name="Grondin C."/>
        </authorList>
    </citation>
    <scope>NUCLEOTIDE SEQUENCE</scope>
    <source>
        <strain evidence="1">CLIB 1423</strain>
    </source>
</reference>
<dbReference type="EMBL" id="CAKXYY010000032">
    <property type="protein sequence ID" value="CAH2355741.1"/>
    <property type="molecule type" value="Genomic_DNA"/>
</dbReference>
<protein>
    <submittedName>
        <fullName evidence="1">Mitochondrial acidic protein Mam33p</fullName>
    </submittedName>
</protein>
<keyword evidence="2" id="KW-1185">Reference proteome</keyword>
<dbReference type="GO" id="GO:0005759">
    <property type="term" value="C:mitochondrial matrix"/>
    <property type="evidence" value="ECO:0007669"/>
    <property type="project" value="InterPro"/>
</dbReference>
<dbReference type="Pfam" id="PF02330">
    <property type="entry name" value="MAM33"/>
    <property type="match status" value="1"/>
</dbReference>
<dbReference type="SUPFAM" id="SSF54529">
    <property type="entry name" value="Mitochondrial glycoprotein MAM33-like"/>
    <property type="match status" value="1"/>
</dbReference>
<gene>
    <name evidence="1" type="ORF">CLIB1423_32S01002</name>
</gene>
<proteinExistence type="predicted"/>
<dbReference type="Gene3D" id="3.10.280.10">
    <property type="entry name" value="Mitochondrial glycoprotein"/>
    <property type="match status" value="1"/>
</dbReference>
<dbReference type="PANTHER" id="PTHR10826">
    <property type="entry name" value="COMPLEMENT COMPONENT 1"/>
    <property type="match status" value="1"/>
</dbReference>
<dbReference type="Proteomes" id="UP000837801">
    <property type="component" value="Unassembled WGS sequence"/>
</dbReference>
<name>A0A9P0QVE4_9ASCO</name>
<evidence type="ECO:0000313" key="2">
    <source>
        <dbReference type="Proteomes" id="UP000837801"/>
    </source>
</evidence>
<dbReference type="InterPro" id="IPR003428">
    <property type="entry name" value="MAM33"/>
</dbReference>